<feature type="signal peptide" evidence="8">
    <location>
        <begin position="1"/>
        <end position="21"/>
    </location>
</feature>
<feature type="transmembrane region" description="Helical" evidence="7">
    <location>
        <begin position="470"/>
        <end position="487"/>
    </location>
</feature>
<dbReference type="GO" id="GO:0042147">
    <property type="term" value="P:retrograde transport, endosome to Golgi"/>
    <property type="evidence" value="ECO:0007669"/>
    <property type="project" value="TreeGrafter"/>
</dbReference>
<feature type="compositionally biased region" description="Basic and acidic residues" evidence="6">
    <location>
        <begin position="587"/>
        <end position="598"/>
    </location>
</feature>
<keyword evidence="4 7" id="KW-1133">Transmembrane helix</keyword>
<evidence type="ECO:0000259" key="9">
    <source>
        <dbReference type="Pfam" id="PF06814"/>
    </source>
</evidence>
<proteinExistence type="predicted"/>
<feature type="region of interest" description="Disordered" evidence="6">
    <location>
        <begin position="535"/>
        <end position="564"/>
    </location>
</feature>
<dbReference type="OrthoDB" id="19932at2759"/>
<evidence type="ECO:0000256" key="3">
    <source>
        <dbReference type="ARBA" id="ARBA00022729"/>
    </source>
</evidence>
<evidence type="ECO:0000313" key="10">
    <source>
        <dbReference type="EMBL" id="CAD2167006.1"/>
    </source>
</evidence>
<comment type="caution">
    <text evidence="10">The sequence shown here is derived from an EMBL/GenBank/DDBJ whole genome shotgun (WGS) entry which is preliminary data.</text>
</comment>
<keyword evidence="5 7" id="KW-0472">Membrane</keyword>
<dbReference type="PANTHER" id="PTHR21229:SF1">
    <property type="entry name" value="GH17801P"/>
    <property type="match status" value="1"/>
</dbReference>
<feature type="transmembrane region" description="Helical" evidence="7">
    <location>
        <begin position="426"/>
        <end position="450"/>
    </location>
</feature>
<keyword evidence="2 7" id="KW-0812">Transmembrane</keyword>
<accession>A0A6V7UWZ6</accession>
<dbReference type="PANTHER" id="PTHR21229">
    <property type="entry name" value="LUNG SEVEN TRANSMEMBRANE RECEPTOR"/>
    <property type="match status" value="1"/>
</dbReference>
<sequence length="598" mass="69308">MQLNIIFFFILILQLLRLTTTNLLIPGIMTEKVDLMPKSQEYLGFLQSSLNKTEVEVRLKCLENVDIEFEAEVVIRSSPCAKEFIVDKMRFSQVSNLLQFYFENDNKIPPGYDYDKILYYRSKPQRFSCLNSVGDHFLEQIPKFGMKVYNVTPFNQLPSLEPRSRRANDQFPGINGQSIDGGAKDSLTSWHPIQTLPVDAIYLLILRITITKFSADDTKNHTIEAEVQWRGPYGYLSAIDYPLLHFYGFMCIFYTLMALAWLIVCLKHWKDLLRVQFWIGAVIMIGMIEKAVFYAEYSNMNQTGKSVEGLLELAELTSCLKRTMAHVLVIIVSVGFGVVKPRLGSTLNQVIAVGMLYFIFCAIEGLTRVSKQTTEAVKEKQIAKMPLALLEICIAWWVFSSLISTMRALRLRRNEFQYKVDFGQTIFIFTFYQCFGYGLFISVLYMFWSLWMHLFQYCMKDWKELWVDTAFWHIFFCTILVVIMFLWRPSQNNQRYAFTPLLDNSEDENEEDIEEDELFTKSGGQRPAVYEVVSKRDKKQENGQSNGSVAGKDGENKNSKLEDDLQWIENNIPTTLAEALVDEEEDKAQRELEISKML</sequence>
<feature type="domain" description="GOST seven transmembrane" evidence="9">
    <location>
        <begin position="242"/>
        <end position="494"/>
    </location>
</feature>
<keyword evidence="3 8" id="KW-0732">Signal</keyword>
<reference evidence="10 11" key="1">
    <citation type="submission" date="2020-08" db="EMBL/GenBank/DDBJ databases">
        <authorList>
            <person name="Koutsovoulos G."/>
            <person name="Danchin GJ E."/>
        </authorList>
    </citation>
    <scope>NUCLEOTIDE SEQUENCE [LARGE SCALE GENOMIC DNA]</scope>
</reference>
<dbReference type="GO" id="GO:0016020">
    <property type="term" value="C:membrane"/>
    <property type="evidence" value="ECO:0007669"/>
    <property type="project" value="UniProtKB-SubCell"/>
</dbReference>
<feature type="transmembrane region" description="Helical" evidence="7">
    <location>
        <begin position="387"/>
        <end position="405"/>
    </location>
</feature>
<gene>
    <name evidence="10" type="ORF">MENT_LOCUS18289</name>
</gene>
<evidence type="ECO:0000256" key="8">
    <source>
        <dbReference type="SAM" id="SignalP"/>
    </source>
</evidence>
<dbReference type="InterPro" id="IPR053937">
    <property type="entry name" value="GOST_TM"/>
</dbReference>
<evidence type="ECO:0000256" key="5">
    <source>
        <dbReference type="ARBA" id="ARBA00023136"/>
    </source>
</evidence>
<evidence type="ECO:0000256" key="7">
    <source>
        <dbReference type="SAM" id="Phobius"/>
    </source>
</evidence>
<evidence type="ECO:0000256" key="2">
    <source>
        <dbReference type="ARBA" id="ARBA00022692"/>
    </source>
</evidence>
<feature type="transmembrane region" description="Helical" evidence="7">
    <location>
        <begin position="277"/>
        <end position="295"/>
    </location>
</feature>
<dbReference type="EMBL" id="CAJEWN010000123">
    <property type="protein sequence ID" value="CAD2167006.1"/>
    <property type="molecule type" value="Genomic_DNA"/>
</dbReference>
<protein>
    <recommendedName>
        <fullName evidence="9">GOST seven transmembrane domain-containing protein</fullName>
    </recommendedName>
</protein>
<dbReference type="GO" id="GO:0005794">
    <property type="term" value="C:Golgi apparatus"/>
    <property type="evidence" value="ECO:0007669"/>
    <property type="project" value="TreeGrafter"/>
</dbReference>
<name>A0A6V7UWZ6_MELEN</name>
<dbReference type="GO" id="GO:0005829">
    <property type="term" value="C:cytosol"/>
    <property type="evidence" value="ECO:0007669"/>
    <property type="project" value="GOC"/>
</dbReference>
<evidence type="ECO:0000256" key="4">
    <source>
        <dbReference type="ARBA" id="ARBA00022989"/>
    </source>
</evidence>
<organism evidence="10 11">
    <name type="scientific">Meloidogyne enterolobii</name>
    <name type="common">Root-knot nematode worm</name>
    <name type="synonym">Meloidogyne mayaguensis</name>
    <dbReference type="NCBI Taxonomy" id="390850"/>
    <lineage>
        <taxon>Eukaryota</taxon>
        <taxon>Metazoa</taxon>
        <taxon>Ecdysozoa</taxon>
        <taxon>Nematoda</taxon>
        <taxon>Chromadorea</taxon>
        <taxon>Rhabditida</taxon>
        <taxon>Tylenchina</taxon>
        <taxon>Tylenchomorpha</taxon>
        <taxon>Tylenchoidea</taxon>
        <taxon>Meloidogynidae</taxon>
        <taxon>Meloidogyninae</taxon>
        <taxon>Meloidogyne</taxon>
    </lineage>
</organism>
<feature type="transmembrane region" description="Helical" evidence="7">
    <location>
        <begin position="244"/>
        <end position="265"/>
    </location>
</feature>
<comment type="subcellular location">
    <subcellularLocation>
        <location evidence="1">Membrane</location>
        <topology evidence="1">Multi-pass membrane protein</topology>
    </subcellularLocation>
</comment>
<dbReference type="InterPro" id="IPR009637">
    <property type="entry name" value="GPR107/GPR108-like"/>
</dbReference>
<feature type="compositionally biased region" description="Basic and acidic residues" evidence="6">
    <location>
        <begin position="552"/>
        <end position="563"/>
    </location>
</feature>
<evidence type="ECO:0000256" key="1">
    <source>
        <dbReference type="ARBA" id="ARBA00004141"/>
    </source>
</evidence>
<feature type="chain" id="PRO_5027884117" description="GOST seven transmembrane domain-containing protein" evidence="8">
    <location>
        <begin position="22"/>
        <end position="598"/>
    </location>
</feature>
<feature type="transmembrane region" description="Helical" evidence="7">
    <location>
        <begin position="323"/>
        <end position="339"/>
    </location>
</feature>
<dbReference type="Proteomes" id="UP000580250">
    <property type="component" value="Unassembled WGS sequence"/>
</dbReference>
<evidence type="ECO:0000313" key="11">
    <source>
        <dbReference type="Proteomes" id="UP000580250"/>
    </source>
</evidence>
<dbReference type="Pfam" id="PF06814">
    <property type="entry name" value="GOST_TM"/>
    <property type="match status" value="1"/>
</dbReference>
<evidence type="ECO:0000256" key="6">
    <source>
        <dbReference type="SAM" id="MobiDB-lite"/>
    </source>
</evidence>
<feature type="transmembrane region" description="Helical" evidence="7">
    <location>
        <begin position="346"/>
        <end position="367"/>
    </location>
</feature>
<feature type="region of interest" description="Disordered" evidence="6">
    <location>
        <begin position="579"/>
        <end position="598"/>
    </location>
</feature>
<dbReference type="AlphaFoldDB" id="A0A6V7UWZ6"/>